<dbReference type="EMBL" id="GIFC01016315">
    <property type="protein sequence ID" value="MXU98398.1"/>
    <property type="molecule type" value="Transcribed_RNA"/>
</dbReference>
<feature type="signal peptide" evidence="2">
    <location>
        <begin position="1"/>
        <end position="21"/>
    </location>
</feature>
<organism evidence="3">
    <name type="scientific">Ixodes ricinus</name>
    <name type="common">Common tick</name>
    <name type="synonym">Acarus ricinus</name>
    <dbReference type="NCBI Taxonomy" id="34613"/>
    <lineage>
        <taxon>Eukaryota</taxon>
        <taxon>Metazoa</taxon>
        <taxon>Ecdysozoa</taxon>
        <taxon>Arthropoda</taxon>
        <taxon>Chelicerata</taxon>
        <taxon>Arachnida</taxon>
        <taxon>Acari</taxon>
        <taxon>Parasitiformes</taxon>
        <taxon>Ixodida</taxon>
        <taxon>Ixodoidea</taxon>
        <taxon>Ixodidae</taxon>
        <taxon>Ixodinae</taxon>
        <taxon>Ixodes</taxon>
    </lineage>
</organism>
<name>A0A6B0VAY9_IXORI</name>
<feature type="compositionally biased region" description="Pro residues" evidence="1">
    <location>
        <begin position="263"/>
        <end position="280"/>
    </location>
</feature>
<evidence type="ECO:0000256" key="2">
    <source>
        <dbReference type="SAM" id="SignalP"/>
    </source>
</evidence>
<feature type="compositionally biased region" description="Low complexity" evidence="1">
    <location>
        <begin position="316"/>
        <end position="333"/>
    </location>
</feature>
<dbReference type="AlphaFoldDB" id="A0A6B0VAY9"/>
<feature type="region of interest" description="Disordered" evidence="1">
    <location>
        <begin position="220"/>
        <end position="333"/>
    </location>
</feature>
<feature type="chain" id="PRO_5025671570" evidence="2">
    <location>
        <begin position="22"/>
        <end position="333"/>
    </location>
</feature>
<accession>A0A6B0VAY9</accession>
<proteinExistence type="predicted"/>
<feature type="compositionally biased region" description="Pro residues" evidence="1">
    <location>
        <begin position="228"/>
        <end position="247"/>
    </location>
</feature>
<evidence type="ECO:0000313" key="3">
    <source>
        <dbReference type="EMBL" id="MXU98398.1"/>
    </source>
</evidence>
<protein>
    <submittedName>
        <fullName evidence="3">Putative vegetative cell wall protein gp1</fullName>
    </submittedName>
</protein>
<feature type="compositionally biased region" description="Low complexity" evidence="1">
    <location>
        <begin position="281"/>
        <end position="291"/>
    </location>
</feature>
<keyword evidence="2" id="KW-0732">Signal</keyword>
<reference evidence="3" key="1">
    <citation type="submission" date="2019-12" db="EMBL/GenBank/DDBJ databases">
        <title>An insight into the sialome of adult female Ixodes ricinus ticks feeding for 6 days.</title>
        <authorList>
            <person name="Perner J."/>
            <person name="Ribeiro J.M.C."/>
        </authorList>
    </citation>
    <scope>NUCLEOTIDE SEQUENCE</scope>
    <source>
        <strain evidence="3">Semi-engorged</strain>
        <tissue evidence="3">Salivary glands</tissue>
    </source>
</reference>
<sequence length="333" mass="37620">MNTLRWSLCLWLWFMYAGVECWPKLRLLSRNEDNGPWTITISYIVDDSLKSVDENTMNHWIDWITKQTEYTLQSWFLFQITLLHRIIHSDEVPLLMSRMKPFKNTNFIYLERAIETLTDYFEDMKHPDVICLLTNYTISDGHMVTKAHGYYEQRTLCEKGVSVLLAYSPGNEGHAGSMLANMIMNSANPKDVPNLHYRRKGYDEEMKTYLRKCNGSLGLWEPDINQPEIPPPPAPPSKPEEPAPPEVPASTPETTKAPEENTPAPPPSPGPPTQPEPQPPVGSSSTSTTTEEPQEPELPTKVPPEVPPEEPKEPSSTEPATTTTAETPVADYC</sequence>
<evidence type="ECO:0000256" key="1">
    <source>
        <dbReference type="SAM" id="MobiDB-lite"/>
    </source>
</evidence>